<gene>
    <name evidence="1" type="ORF">BLEM_1330</name>
</gene>
<organism evidence="1 2">
    <name type="scientific">Bifidobacterium lemurum</name>
    <dbReference type="NCBI Taxonomy" id="1603886"/>
    <lineage>
        <taxon>Bacteria</taxon>
        <taxon>Bacillati</taxon>
        <taxon>Actinomycetota</taxon>
        <taxon>Actinomycetes</taxon>
        <taxon>Bifidobacteriales</taxon>
        <taxon>Bifidobacteriaceae</taxon>
        <taxon>Bifidobacterium</taxon>
    </lineage>
</organism>
<dbReference type="AlphaFoldDB" id="A0A261FS68"/>
<evidence type="ECO:0000313" key="2">
    <source>
        <dbReference type="Proteomes" id="UP000216352"/>
    </source>
</evidence>
<reference evidence="1 2" key="1">
    <citation type="journal article" date="2017" name="BMC Genomics">
        <title>Comparative genomic and phylogenomic analyses of the Bifidobacteriaceae family.</title>
        <authorList>
            <person name="Lugli G.A."/>
            <person name="Milani C."/>
            <person name="Turroni F."/>
            <person name="Duranti S."/>
            <person name="Mancabelli L."/>
            <person name="Mangifesta M."/>
            <person name="Ferrario C."/>
            <person name="Modesto M."/>
            <person name="Mattarelli P."/>
            <person name="Jiri K."/>
            <person name="van Sinderen D."/>
            <person name="Ventura M."/>
        </authorList>
    </citation>
    <scope>NUCLEOTIDE SEQUENCE [LARGE SCALE GENOMIC DNA]</scope>
    <source>
        <strain evidence="1 2">DSM 28807</strain>
    </source>
</reference>
<accession>A0A261FS68</accession>
<name>A0A261FS68_9BIFI</name>
<dbReference type="Proteomes" id="UP000216352">
    <property type="component" value="Unassembled WGS sequence"/>
</dbReference>
<evidence type="ECO:0000313" key="1">
    <source>
        <dbReference type="EMBL" id="OZG61793.1"/>
    </source>
</evidence>
<dbReference type="EMBL" id="MWWX01000008">
    <property type="protein sequence ID" value="OZG61793.1"/>
    <property type="molecule type" value="Genomic_DNA"/>
</dbReference>
<sequence length="216" mass="23540">MTACSTSGLAHRAFLDMTDCLFEVTSGAVDPCAGAALVSLGHDVPHSNIETIPGAIATVLRRTPSPASLPHIPPNTTTTPHDCTARISHGAFCASAPSRRQWTAANGQQTHHPINTLDGQSVDEIAATWACIASADEVSRIPMYLPPSKNHSRRHRRRIDHRAVHHTARFAAPLFQLCMRAALLRQHRSRLGGDLGPFFTHIIRFAIERHTPGLHQ</sequence>
<comment type="caution">
    <text evidence="1">The sequence shown here is derived from an EMBL/GenBank/DDBJ whole genome shotgun (WGS) entry which is preliminary data.</text>
</comment>
<dbReference type="Gene3D" id="3.10.520.10">
    <property type="entry name" value="ApbE-like domains"/>
    <property type="match status" value="1"/>
</dbReference>
<protein>
    <submittedName>
        <fullName evidence="1">Thiamine biosynthesis protein ApbE</fullName>
    </submittedName>
</protein>
<proteinExistence type="predicted"/>
<keyword evidence="2" id="KW-1185">Reference proteome</keyword>
<dbReference type="InterPro" id="IPR003374">
    <property type="entry name" value="ApbE-like_sf"/>
</dbReference>